<dbReference type="OrthoDB" id="9804955at2"/>
<keyword evidence="1" id="KW-0812">Transmembrane</keyword>
<dbReference type="EMBL" id="QJKH01000002">
    <property type="protein sequence ID" value="PXX81033.1"/>
    <property type="molecule type" value="Genomic_DNA"/>
</dbReference>
<dbReference type="FunFam" id="3.30.70.270:FF:000001">
    <property type="entry name" value="Diguanylate cyclase domain protein"/>
    <property type="match status" value="1"/>
</dbReference>
<dbReference type="PANTHER" id="PTHR44757:SF2">
    <property type="entry name" value="BIOFILM ARCHITECTURE MAINTENANCE PROTEIN MBAA"/>
    <property type="match status" value="1"/>
</dbReference>
<feature type="transmembrane region" description="Helical" evidence="1">
    <location>
        <begin position="12"/>
        <end position="30"/>
    </location>
</feature>
<sequence>MENDKLLLHSRKIIAIGICLLSILTVIFLYDFNRRTDYQVEAITQSYLMESANQGSDSIIRQVNDRLVNLRFTADYLIQETDANARYEVMEKLMDNDHFNQFLLIDKENQQLAVSGIESSLADLRFYDSSLFGQEGISDVYQLGSMNQKVISYYVPAFNNGELAGEFIATMSIEKIADTSLNTTFQSNAYYYVIAADGTMIQQSEHQDSLYDGRNYYDYLKSMDDPGITVDELQAMMMNNETGSFYLSIGSQHRYVYIRPLPINNWYLFTLVSSDNLLVQNEKLSKSAYYLTIKLVLTFICFFAAYYYLANRSYQGTIEAKRSVERSNRMFELALQHSFATMFEYDIQKDAAYFLKERNIKALCDYDSLCPFSKLVFEKRCLNETEKEKLLDALSQMADGAEKAVFEISSGIKFDEPHWFRFTLAKLPSEADGKNILGIVEDISDDVRKRRQLEQEISMKEALFHEAISVWTLNLDSKIICSYTRDGMIQDAVEANYDEICLAMLKIVHEDDAELVAEAMNFTNLKREFAEGREQRIEYRINRRHEVKDFIWVESVFSFYTLDNQTPMLLCYTMNINEEKRRRMELKFKSERDPLTGLYNRTAFEQLVNDDLNSLSLNQTAAFFMMDLDEFKLVNDTLGHNAGDELLMQVAYHLRDIRDHNGLCEISIARFGGDEFVAYLKGDKRQDVMDIAERILADIQNIKLPERVELRISVSIGIAFIDQQHHNFADLYESADQALYESKRSGKNRISIHN</sequence>
<dbReference type="SMART" id="SM00267">
    <property type="entry name" value="GGDEF"/>
    <property type="match status" value="1"/>
</dbReference>
<accession>A0A318L6B3</accession>
<evidence type="ECO:0000313" key="3">
    <source>
        <dbReference type="EMBL" id="PXX81033.1"/>
    </source>
</evidence>
<dbReference type="CDD" id="cd01949">
    <property type="entry name" value="GGDEF"/>
    <property type="match status" value="1"/>
</dbReference>
<dbReference type="AlphaFoldDB" id="A0A318L6B3"/>
<reference evidence="3 4" key="1">
    <citation type="submission" date="2018-05" db="EMBL/GenBank/DDBJ databases">
        <title>Genomic Encyclopedia of Type Strains, Phase IV (KMG-IV): sequencing the most valuable type-strain genomes for metagenomic binning, comparative biology and taxonomic classification.</title>
        <authorList>
            <person name="Goeker M."/>
        </authorList>
    </citation>
    <scope>NUCLEOTIDE SEQUENCE [LARGE SCALE GENOMIC DNA]</scope>
    <source>
        <strain evidence="3 4">JC118</strain>
    </source>
</reference>
<keyword evidence="4" id="KW-1185">Reference proteome</keyword>
<feature type="domain" description="GGDEF" evidence="2">
    <location>
        <begin position="619"/>
        <end position="754"/>
    </location>
</feature>
<dbReference type="Gene3D" id="3.30.450.20">
    <property type="entry name" value="PAS domain"/>
    <property type="match status" value="2"/>
</dbReference>
<dbReference type="NCBIfam" id="TIGR00254">
    <property type="entry name" value="GGDEF"/>
    <property type="match status" value="1"/>
</dbReference>
<gene>
    <name evidence="3" type="ORF">DES51_102152</name>
</gene>
<dbReference type="Proteomes" id="UP000247612">
    <property type="component" value="Unassembled WGS sequence"/>
</dbReference>
<dbReference type="InterPro" id="IPR052155">
    <property type="entry name" value="Biofilm_reg_signaling"/>
</dbReference>
<name>A0A318L6B3_9FIRM</name>
<dbReference type="RefSeq" id="WP_022938698.1">
    <property type="nucleotide sequence ID" value="NZ_CABKRQ010000006.1"/>
</dbReference>
<feature type="transmembrane region" description="Helical" evidence="1">
    <location>
        <begin position="288"/>
        <end position="309"/>
    </location>
</feature>
<evidence type="ECO:0000259" key="2">
    <source>
        <dbReference type="PROSITE" id="PS50887"/>
    </source>
</evidence>
<proteinExistence type="predicted"/>
<organism evidence="3 4">
    <name type="scientific">Dielma fastidiosa</name>
    <dbReference type="NCBI Taxonomy" id="1034346"/>
    <lineage>
        <taxon>Bacteria</taxon>
        <taxon>Bacillati</taxon>
        <taxon>Bacillota</taxon>
        <taxon>Erysipelotrichia</taxon>
        <taxon>Erysipelotrichales</taxon>
        <taxon>Erysipelotrichaceae</taxon>
        <taxon>Dielma</taxon>
    </lineage>
</organism>
<dbReference type="STRING" id="1034346.GCA_000313565_02412"/>
<dbReference type="InterPro" id="IPR000160">
    <property type="entry name" value="GGDEF_dom"/>
</dbReference>
<protein>
    <submittedName>
        <fullName evidence="3">Diguanylate cyclase (GGDEF)-like protein</fullName>
    </submittedName>
</protein>
<dbReference type="InterPro" id="IPR043128">
    <property type="entry name" value="Rev_trsase/Diguanyl_cyclase"/>
</dbReference>
<dbReference type="PANTHER" id="PTHR44757">
    <property type="entry name" value="DIGUANYLATE CYCLASE DGCP"/>
    <property type="match status" value="1"/>
</dbReference>
<dbReference type="SUPFAM" id="SSF55073">
    <property type="entry name" value="Nucleotide cyclase"/>
    <property type="match status" value="1"/>
</dbReference>
<dbReference type="InterPro" id="IPR029787">
    <property type="entry name" value="Nucleotide_cyclase"/>
</dbReference>
<keyword evidence="1" id="KW-0472">Membrane</keyword>
<dbReference type="Gene3D" id="3.30.70.270">
    <property type="match status" value="1"/>
</dbReference>
<dbReference type="PROSITE" id="PS50887">
    <property type="entry name" value="GGDEF"/>
    <property type="match status" value="1"/>
</dbReference>
<dbReference type="Pfam" id="PF00990">
    <property type="entry name" value="GGDEF"/>
    <property type="match status" value="1"/>
</dbReference>
<evidence type="ECO:0000313" key="4">
    <source>
        <dbReference type="Proteomes" id="UP000247612"/>
    </source>
</evidence>
<evidence type="ECO:0000256" key="1">
    <source>
        <dbReference type="SAM" id="Phobius"/>
    </source>
</evidence>
<keyword evidence="1" id="KW-1133">Transmembrane helix</keyword>
<comment type="caution">
    <text evidence="3">The sequence shown here is derived from an EMBL/GenBank/DDBJ whole genome shotgun (WGS) entry which is preliminary data.</text>
</comment>